<dbReference type="Proteomes" id="UP000078560">
    <property type="component" value="Unassembled WGS sequence"/>
</dbReference>
<accession>A0A1A8VWX5</accession>
<sequence>MGYLKRSLLTQLPLSPCERVIYHRSSVIQRRKSVNRISKRILWLLWLSILKDMTQLKTPSLYQHQLDAHFDGRRKGRTTLYSEKIEAEKKGETRVTL</sequence>
<dbReference type="EMBL" id="FLQV01000157">
    <property type="protein sequence ID" value="SBS83344.1"/>
    <property type="molecule type" value="Genomic_DNA"/>
</dbReference>
<dbReference type="AlphaFoldDB" id="A0A1A8VWX5"/>
<evidence type="ECO:0000313" key="3">
    <source>
        <dbReference type="Proteomes" id="UP000078546"/>
    </source>
</evidence>
<reference evidence="1" key="2">
    <citation type="submission" date="2016-05" db="EMBL/GenBank/DDBJ databases">
        <authorList>
            <person name="Lavstsen T."/>
            <person name="Jespersen J.S."/>
        </authorList>
    </citation>
    <scope>NUCLEOTIDE SEQUENCE [LARGE SCALE GENOMIC DNA]</scope>
</reference>
<dbReference type="EMBL" id="FLQU01001594">
    <property type="protein sequence ID" value="SBS93673.1"/>
    <property type="molecule type" value="Genomic_DNA"/>
</dbReference>
<name>A0A1A8VWX5_PLAOA</name>
<reference evidence="3 4" key="1">
    <citation type="submission" date="2016-05" db="EMBL/GenBank/DDBJ databases">
        <authorList>
            <person name="Naeem Raeece"/>
        </authorList>
    </citation>
    <scope>NUCLEOTIDE SEQUENCE [LARGE SCALE GENOMIC DNA]</scope>
</reference>
<protein>
    <submittedName>
        <fullName evidence="1">Uncharacterized protein</fullName>
    </submittedName>
</protein>
<evidence type="ECO:0000313" key="4">
    <source>
        <dbReference type="Proteomes" id="UP000078560"/>
    </source>
</evidence>
<evidence type="ECO:0000313" key="2">
    <source>
        <dbReference type="EMBL" id="SBS93673.1"/>
    </source>
</evidence>
<gene>
    <name evidence="1" type="ORF">POVCU1_008870</name>
    <name evidence="2" type="ORF">POVCU2_0082890</name>
</gene>
<dbReference type="Proteomes" id="UP000078546">
    <property type="component" value="Unassembled WGS sequence"/>
</dbReference>
<evidence type="ECO:0000313" key="1">
    <source>
        <dbReference type="EMBL" id="SBS83344.1"/>
    </source>
</evidence>
<proteinExistence type="predicted"/>
<organism evidence="1 3">
    <name type="scientific">Plasmodium ovale curtisi</name>
    <dbReference type="NCBI Taxonomy" id="864141"/>
    <lineage>
        <taxon>Eukaryota</taxon>
        <taxon>Sar</taxon>
        <taxon>Alveolata</taxon>
        <taxon>Apicomplexa</taxon>
        <taxon>Aconoidasida</taxon>
        <taxon>Haemosporida</taxon>
        <taxon>Plasmodiidae</taxon>
        <taxon>Plasmodium</taxon>
        <taxon>Plasmodium (Plasmodium)</taxon>
    </lineage>
</organism>